<keyword evidence="3" id="KW-1185">Reference proteome</keyword>
<feature type="transmembrane region" description="Helical" evidence="1">
    <location>
        <begin position="77"/>
        <end position="101"/>
    </location>
</feature>
<evidence type="ECO:0000313" key="2">
    <source>
        <dbReference type="EMBL" id="MDR7664602.1"/>
    </source>
</evidence>
<comment type="caution">
    <text evidence="2">The sequence shown here is derived from an EMBL/GenBank/DDBJ whole genome shotgun (WGS) entry which is preliminary data.</text>
</comment>
<accession>A0ABU2CYF9</accession>
<dbReference type="EMBL" id="JAVKPK010000005">
    <property type="protein sequence ID" value="MDR7664602.1"/>
    <property type="molecule type" value="Genomic_DNA"/>
</dbReference>
<protein>
    <submittedName>
        <fullName evidence="2">Uncharacterized protein</fullName>
    </submittedName>
</protein>
<reference evidence="3" key="1">
    <citation type="submission" date="2023-07" db="EMBL/GenBank/DDBJ databases">
        <title>Whole-genome sequencing of a new Methanosarcina sp. Z-7115.</title>
        <authorList>
            <person name="Zhilina T.N."/>
            <person name="Merkel A.Y."/>
        </authorList>
    </citation>
    <scope>NUCLEOTIDE SEQUENCE [LARGE SCALE GENOMIC DNA]</scope>
    <source>
        <strain evidence="3">Z-7115</strain>
    </source>
</reference>
<evidence type="ECO:0000256" key="1">
    <source>
        <dbReference type="SAM" id="Phobius"/>
    </source>
</evidence>
<proteinExistence type="predicted"/>
<dbReference type="Proteomes" id="UP001246244">
    <property type="component" value="Unassembled WGS sequence"/>
</dbReference>
<name>A0ABU2CYF9_9EURY</name>
<feature type="transmembrane region" description="Helical" evidence="1">
    <location>
        <begin position="163"/>
        <end position="181"/>
    </location>
</feature>
<keyword evidence="1" id="KW-0472">Membrane</keyword>
<keyword evidence="1" id="KW-0812">Transmembrane</keyword>
<dbReference type="RefSeq" id="WP_310574630.1">
    <property type="nucleotide sequence ID" value="NZ_JAVKPK010000005.1"/>
</dbReference>
<evidence type="ECO:0000313" key="3">
    <source>
        <dbReference type="Proteomes" id="UP001246244"/>
    </source>
</evidence>
<keyword evidence="1" id="KW-1133">Transmembrane helix</keyword>
<sequence>MKIERLSSVARSINLAYPTNRAIVIITLLFLLGTTGLQLFLGEEISSASDSGLRAGVSVFLAWAFARELDTDNELSAFVAAFLGCAGFLLFPSPFLLALFLELLLIRIINRSTGLAAKTSDSLVILLLSGWISFQGEWLFGLFTALAFFLDSFLPEPNRCNRIFGGIAFLISLFVFMRTAGKESILMNTQLGLFMLAAAFLYIPQLLSSRKIKSRGDLTGIPLDPLRIHAAQLTALLSAVLFATLKGWAGVESLMPLWGAFLGISLYGYLHMLLKRLCKVSRPD</sequence>
<gene>
    <name evidence="2" type="ORF">RG963_02135</name>
</gene>
<organism evidence="2 3">
    <name type="scientific">Methanosarcina baikalica</name>
    <dbReference type="NCBI Taxonomy" id="3073890"/>
    <lineage>
        <taxon>Archaea</taxon>
        <taxon>Methanobacteriati</taxon>
        <taxon>Methanobacteriota</taxon>
        <taxon>Stenosarchaea group</taxon>
        <taxon>Methanomicrobia</taxon>
        <taxon>Methanosarcinales</taxon>
        <taxon>Methanosarcinaceae</taxon>
        <taxon>Methanosarcina</taxon>
    </lineage>
</organism>
<feature type="transmembrane region" description="Helical" evidence="1">
    <location>
        <begin position="187"/>
        <end position="207"/>
    </location>
</feature>
<feature type="transmembrane region" description="Helical" evidence="1">
    <location>
        <begin position="21"/>
        <end position="41"/>
    </location>
</feature>
<feature type="transmembrane region" description="Helical" evidence="1">
    <location>
        <begin position="255"/>
        <end position="274"/>
    </location>
</feature>